<gene>
    <name evidence="6" type="ORF">IMF26_04830</name>
</gene>
<dbReference type="InterPro" id="IPR011032">
    <property type="entry name" value="GroES-like_sf"/>
</dbReference>
<proteinExistence type="inferred from homology"/>
<dbReference type="Pfam" id="PF00107">
    <property type="entry name" value="ADH_zinc_N"/>
    <property type="match status" value="1"/>
</dbReference>
<reference evidence="6" key="2">
    <citation type="journal article" date="2023" name="Biology">
        <title>Prokaryotic Life Associated with Coal-Fire Gas Vents Revealed by Metagenomics.</title>
        <authorList>
            <person name="Kadnikov V.V."/>
            <person name="Mardanov A.V."/>
            <person name="Beletsky A.V."/>
            <person name="Karnachuk O.V."/>
            <person name="Ravin N.V."/>
        </authorList>
    </citation>
    <scope>NUCLEOTIDE SEQUENCE</scope>
    <source>
        <strain evidence="6">Bu02</strain>
    </source>
</reference>
<dbReference type="PANTHER" id="PTHR43401">
    <property type="entry name" value="L-THREONINE 3-DEHYDROGENASE"/>
    <property type="match status" value="1"/>
</dbReference>
<evidence type="ECO:0000256" key="1">
    <source>
        <dbReference type="ARBA" id="ARBA00022723"/>
    </source>
</evidence>
<evidence type="ECO:0000256" key="4">
    <source>
        <dbReference type="RuleBase" id="RU361277"/>
    </source>
</evidence>
<dbReference type="InterPro" id="IPR013154">
    <property type="entry name" value="ADH-like_N"/>
</dbReference>
<feature type="domain" description="Enoyl reductase (ER)" evidence="5">
    <location>
        <begin position="15"/>
        <end position="343"/>
    </location>
</feature>
<comment type="cofactor">
    <cofactor evidence="4">
        <name>Zn(2+)</name>
        <dbReference type="ChEBI" id="CHEBI:29105"/>
    </cofactor>
</comment>
<dbReference type="InterPro" id="IPR036291">
    <property type="entry name" value="NAD(P)-bd_dom_sf"/>
</dbReference>
<dbReference type="GO" id="GO:0016491">
    <property type="term" value="F:oxidoreductase activity"/>
    <property type="evidence" value="ECO:0007669"/>
    <property type="project" value="UniProtKB-KW"/>
</dbReference>
<accession>A0AAT9LEB8</accession>
<dbReference type="Pfam" id="PF08240">
    <property type="entry name" value="ADH_N"/>
    <property type="match status" value="1"/>
</dbReference>
<comment type="similarity">
    <text evidence="4">Belongs to the zinc-containing alcohol dehydrogenase family.</text>
</comment>
<organism evidence="6">
    <name type="scientific">Candidatus Fermentithermobacillus carboniphilus</name>
    <dbReference type="NCBI Taxonomy" id="3085328"/>
    <lineage>
        <taxon>Bacteria</taxon>
        <taxon>Bacillati</taxon>
        <taxon>Bacillota</taxon>
        <taxon>Candidatus Fermentithermobacillia</taxon>
        <taxon>Candidatus Fermentithermobacillales</taxon>
        <taxon>Candidatus Fermentithermobacillaceae</taxon>
        <taxon>Candidatus Fermentithermobacillus</taxon>
    </lineage>
</organism>
<dbReference type="SUPFAM" id="SSF51735">
    <property type="entry name" value="NAD(P)-binding Rossmann-fold domains"/>
    <property type="match status" value="1"/>
</dbReference>
<dbReference type="InterPro" id="IPR002328">
    <property type="entry name" value="ADH_Zn_CS"/>
</dbReference>
<keyword evidence="3" id="KW-0560">Oxidoreductase</keyword>
<dbReference type="InterPro" id="IPR050129">
    <property type="entry name" value="Zn_alcohol_dh"/>
</dbReference>
<dbReference type="KEGG" id="fcz:IMF26_04830"/>
<reference evidence="6" key="1">
    <citation type="submission" date="2020-10" db="EMBL/GenBank/DDBJ databases">
        <authorList>
            <person name="Kadnikov V."/>
            <person name="Beletsky A.V."/>
            <person name="Mardanov A.V."/>
            <person name="Karnachuk O.V."/>
            <person name="Ravin N.V."/>
        </authorList>
    </citation>
    <scope>NUCLEOTIDE SEQUENCE</scope>
    <source>
        <strain evidence="6">Bu02</strain>
    </source>
</reference>
<dbReference type="GO" id="GO:0008270">
    <property type="term" value="F:zinc ion binding"/>
    <property type="evidence" value="ECO:0007669"/>
    <property type="project" value="InterPro"/>
</dbReference>
<name>A0AAT9LEB8_9FIRM</name>
<dbReference type="InterPro" id="IPR020843">
    <property type="entry name" value="ER"/>
</dbReference>
<dbReference type="PROSITE" id="PS00059">
    <property type="entry name" value="ADH_ZINC"/>
    <property type="match status" value="1"/>
</dbReference>
<dbReference type="EMBL" id="CP062796">
    <property type="protein sequence ID" value="QUL99379.1"/>
    <property type="molecule type" value="Genomic_DNA"/>
</dbReference>
<dbReference type="InterPro" id="IPR013149">
    <property type="entry name" value="ADH-like_C"/>
</dbReference>
<dbReference type="SUPFAM" id="SSF50129">
    <property type="entry name" value="GroES-like"/>
    <property type="match status" value="1"/>
</dbReference>
<dbReference type="Gene3D" id="3.90.180.10">
    <property type="entry name" value="Medium-chain alcohol dehydrogenases, catalytic domain"/>
    <property type="match status" value="1"/>
</dbReference>
<evidence type="ECO:0000259" key="5">
    <source>
        <dbReference type="SMART" id="SM00829"/>
    </source>
</evidence>
<dbReference type="PANTHER" id="PTHR43401:SF2">
    <property type="entry name" value="L-THREONINE 3-DEHYDROGENASE"/>
    <property type="match status" value="1"/>
</dbReference>
<sequence>MVNHQLVIWGPKKVGIIESPVPEPRAEEVLVKIRASAICTWEQRAYSGSQQDSYPLLGGHEFSGEVVSVGPGVKNRDITAGKTVAVARLTRCGECHNCRTGKDNLCLNTRFDRVEGKPFGPGGLSEYVVAPSYQIYPFSNNVSFEEAALSEPLSCVVRSIRRANVSFGQNVLVIGAGIMGLLHGLLAKLRGATVIISEPLEHRRSKAREIGVDTVINPKEENVVERARELTGGLGADVVFVTAGGAAAIEEALRLVASGGTVVLYGAMYPPPMVTVDVNKIHHNEITITGTMSQTREDFLIATKLIDSGAIDLKPLISATIPFSQVEEAFQRALDPTNYRIVVTMP</sequence>
<dbReference type="SMART" id="SM00829">
    <property type="entry name" value="PKS_ER"/>
    <property type="match status" value="1"/>
</dbReference>
<protein>
    <submittedName>
        <fullName evidence="6">Zinc-binding dehydrogenase</fullName>
    </submittedName>
</protein>
<evidence type="ECO:0000313" key="6">
    <source>
        <dbReference type="EMBL" id="QUL99379.1"/>
    </source>
</evidence>
<dbReference type="Gene3D" id="3.40.50.720">
    <property type="entry name" value="NAD(P)-binding Rossmann-like Domain"/>
    <property type="match status" value="1"/>
</dbReference>
<keyword evidence="1 4" id="KW-0479">Metal-binding</keyword>
<keyword evidence="2 4" id="KW-0862">Zinc</keyword>
<dbReference type="AlphaFoldDB" id="A0AAT9LEB8"/>
<evidence type="ECO:0000256" key="2">
    <source>
        <dbReference type="ARBA" id="ARBA00022833"/>
    </source>
</evidence>
<evidence type="ECO:0000256" key="3">
    <source>
        <dbReference type="ARBA" id="ARBA00023002"/>
    </source>
</evidence>